<comment type="similarity">
    <text evidence="2">Belongs to the MscS (TC 1.A.23) family.</text>
</comment>
<dbReference type="InterPro" id="IPR011014">
    <property type="entry name" value="MscS_channel_TM-2"/>
</dbReference>
<evidence type="ECO:0000256" key="4">
    <source>
        <dbReference type="ARBA" id="ARBA00022989"/>
    </source>
</evidence>
<evidence type="ECO:0000256" key="7">
    <source>
        <dbReference type="SAM" id="Phobius"/>
    </source>
</evidence>
<gene>
    <name evidence="9" type="ORF">H5P27_01720</name>
</gene>
<keyword evidence="3 7" id="KW-0812">Transmembrane</keyword>
<dbReference type="Pfam" id="PF00924">
    <property type="entry name" value="MS_channel_2nd"/>
    <property type="match status" value="1"/>
</dbReference>
<sequence length="220" mass="24381">METITTNSIIDFSKIEIDWHQIVAGAINVAIIVAIAILIVSLLSRLLNRLEKKAKLSKQTLLPVRLVARYGVLFAALVLILGTFGIPIGNFWTFISTVLGLVAIGFVAVWSVLSNISSTLLILGFKPFKVGDYVRLVGDEVSGRVIDVNFMFTTLRRTSGDVFRVPNNQFFQKTILRPGDGGASDEEESKEEKTKSSESEKKNDIDHSQQNLEGIRQPKF</sequence>
<evidence type="ECO:0000256" key="5">
    <source>
        <dbReference type="ARBA" id="ARBA00023136"/>
    </source>
</evidence>
<dbReference type="SUPFAM" id="SSF50182">
    <property type="entry name" value="Sm-like ribonucleoproteins"/>
    <property type="match status" value="1"/>
</dbReference>
<accession>A0A7X1B383</accession>
<evidence type="ECO:0000313" key="9">
    <source>
        <dbReference type="EMBL" id="MBC2604767.1"/>
    </source>
</evidence>
<dbReference type="InterPro" id="IPR045275">
    <property type="entry name" value="MscS_archaea/bacteria_type"/>
</dbReference>
<feature type="domain" description="Mechanosensitive ion channel MscS" evidence="8">
    <location>
        <begin position="112"/>
        <end position="175"/>
    </location>
</feature>
<dbReference type="InterPro" id="IPR010920">
    <property type="entry name" value="LSM_dom_sf"/>
</dbReference>
<feature type="transmembrane region" description="Helical" evidence="7">
    <location>
        <begin position="67"/>
        <end position="86"/>
    </location>
</feature>
<dbReference type="EMBL" id="JACHVC010000001">
    <property type="protein sequence ID" value="MBC2604767.1"/>
    <property type="molecule type" value="Genomic_DNA"/>
</dbReference>
<dbReference type="AlphaFoldDB" id="A0A7X1B383"/>
<feature type="transmembrane region" description="Helical" evidence="7">
    <location>
        <begin position="22"/>
        <end position="47"/>
    </location>
</feature>
<dbReference type="SUPFAM" id="SSF82861">
    <property type="entry name" value="Mechanosensitive channel protein MscS (YggB), transmembrane region"/>
    <property type="match status" value="1"/>
</dbReference>
<evidence type="ECO:0000313" key="10">
    <source>
        <dbReference type="Proteomes" id="UP000526501"/>
    </source>
</evidence>
<reference evidence="9 10" key="1">
    <citation type="submission" date="2020-07" db="EMBL/GenBank/DDBJ databases">
        <authorList>
            <person name="Feng X."/>
        </authorList>
    </citation>
    <scope>NUCLEOTIDE SEQUENCE [LARGE SCALE GENOMIC DNA]</scope>
    <source>
        <strain evidence="9 10">JCM23202</strain>
    </source>
</reference>
<comment type="caution">
    <text evidence="9">The sequence shown here is derived from an EMBL/GenBank/DDBJ whole genome shotgun (WGS) entry which is preliminary data.</text>
</comment>
<evidence type="ECO:0000256" key="3">
    <source>
        <dbReference type="ARBA" id="ARBA00022692"/>
    </source>
</evidence>
<dbReference type="InterPro" id="IPR023408">
    <property type="entry name" value="MscS_beta-dom_sf"/>
</dbReference>
<dbReference type="RefSeq" id="WP_185658654.1">
    <property type="nucleotide sequence ID" value="NZ_CAWPOO010000001.1"/>
</dbReference>
<dbReference type="Gene3D" id="2.30.30.60">
    <property type="match status" value="1"/>
</dbReference>
<feature type="compositionally biased region" description="Basic and acidic residues" evidence="6">
    <location>
        <begin position="190"/>
        <end position="207"/>
    </location>
</feature>
<protein>
    <submittedName>
        <fullName evidence="9">Mechanosensitive ion channel</fullName>
    </submittedName>
</protein>
<keyword evidence="5 7" id="KW-0472">Membrane</keyword>
<keyword evidence="10" id="KW-1185">Reference proteome</keyword>
<dbReference type="PANTHER" id="PTHR30221">
    <property type="entry name" value="SMALL-CONDUCTANCE MECHANOSENSITIVE CHANNEL"/>
    <property type="match status" value="1"/>
</dbReference>
<evidence type="ECO:0000256" key="2">
    <source>
        <dbReference type="ARBA" id="ARBA00008017"/>
    </source>
</evidence>
<dbReference type="PANTHER" id="PTHR30221:SF8">
    <property type="entry name" value="SMALL-CONDUCTANCE MECHANOSENSITIVE CHANNEL"/>
    <property type="match status" value="1"/>
</dbReference>
<dbReference type="GO" id="GO:0016020">
    <property type="term" value="C:membrane"/>
    <property type="evidence" value="ECO:0007669"/>
    <property type="project" value="UniProtKB-SubCell"/>
</dbReference>
<evidence type="ECO:0000256" key="6">
    <source>
        <dbReference type="SAM" id="MobiDB-lite"/>
    </source>
</evidence>
<proteinExistence type="inferred from homology"/>
<comment type="subcellular location">
    <subcellularLocation>
        <location evidence="1">Membrane</location>
        <topology evidence="1">Multi-pass membrane protein</topology>
    </subcellularLocation>
</comment>
<dbReference type="Gene3D" id="1.10.287.1260">
    <property type="match status" value="1"/>
</dbReference>
<dbReference type="InterPro" id="IPR006685">
    <property type="entry name" value="MscS_channel_2nd"/>
</dbReference>
<name>A0A7X1B383_9BACT</name>
<organism evidence="9 10">
    <name type="scientific">Pelagicoccus albus</name>
    <dbReference type="NCBI Taxonomy" id="415222"/>
    <lineage>
        <taxon>Bacteria</taxon>
        <taxon>Pseudomonadati</taxon>
        <taxon>Verrucomicrobiota</taxon>
        <taxon>Opitutia</taxon>
        <taxon>Puniceicoccales</taxon>
        <taxon>Pelagicoccaceae</taxon>
        <taxon>Pelagicoccus</taxon>
    </lineage>
</organism>
<evidence type="ECO:0000256" key="1">
    <source>
        <dbReference type="ARBA" id="ARBA00004141"/>
    </source>
</evidence>
<dbReference type="Proteomes" id="UP000526501">
    <property type="component" value="Unassembled WGS sequence"/>
</dbReference>
<dbReference type="GO" id="GO:0008381">
    <property type="term" value="F:mechanosensitive monoatomic ion channel activity"/>
    <property type="evidence" value="ECO:0007669"/>
    <property type="project" value="InterPro"/>
</dbReference>
<feature type="region of interest" description="Disordered" evidence="6">
    <location>
        <begin position="175"/>
        <end position="220"/>
    </location>
</feature>
<evidence type="ECO:0000259" key="8">
    <source>
        <dbReference type="Pfam" id="PF00924"/>
    </source>
</evidence>
<keyword evidence="4 7" id="KW-1133">Transmembrane helix</keyword>
<feature type="transmembrane region" description="Helical" evidence="7">
    <location>
        <begin position="92"/>
        <end position="113"/>
    </location>
</feature>